<keyword evidence="1" id="KW-0472">Membrane</keyword>
<evidence type="ECO:0000313" key="3">
    <source>
        <dbReference type="Proteomes" id="UP001479933"/>
    </source>
</evidence>
<gene>
    <name evidence="2" type="ORF">RVF87_03700</name>
</gene>
<dbReference type="InterPro" id="IPR019681">
    <property type="entry name" value="DUF2530"/>
</dbReference>
<sequence>MPDAPQIPELPSKLRAPEPVIVVGMLIWAVATLVVWIAGVGSDRALTICLVGLGVGVLGTTIVLVQKAAVRRGSRGAQEGLDVP</sequence>
<accession>A0ABZ2U3J1</accession>
<reference evidence="2 3" key="1">
    <citation type="journal article" date="2023" name="Virus Evol.">
        <title>Computational host range prediction-The good, the bad, and the ugly.</title>
        <authorList>
            <person name="Howell A.A."/>
            <person name="Versoza C.J."/>
            <person name="Pfeifer S.P."/>
        </authorList>
    </citation>
    <scope>NUCLEOTIDE SEQUENCE [LARGE SCALE GENOMIC DNA]</scope>
    <source>
        <strain evidence="2 3">1610/1b</strain>
    </source>
</reference>
<protein>
    <submittedName>
        <fullName evidence="2">DUF2530 domain-containing protein</fullName>
    </submittedName>
</protein>
<dbReference type="EMBL" id="CP136137">
    <property type="protein sequence ID" value="WYY08197.1"/>
    <property type="molecule type" value="Genomic_DNA"/>
</dbReference>
<dbReference type="Proteomes" id="UP001479933">
    <property type="component" value="Chromosome"/>
</dbReference>
<evidence type="ECO:0000313" key="2">
    <source>
        <dbReference type="EMBL" id="WYY08197.1"/>
    </source>
</evidence>
<evidence type="ECO:0000256" key="1">
    <source>
        <dbReference type="SAM" id="Phobius"/>
    </source>
</evidence>
<proteinExistence type="predicted"/>
<organism evidence="2 3">
    <name type="scientific">Gordonia hydrophobica</name>
    <dbReference type="NCBI Taxonomy" id="40516"/>
    <lineage>
        <taxon>Bacteria</taxon>
        <taxon>Bacillati</taxon>
        <taxon>Actinomycetota</taxon>
        <taxon>Actinomycetes</taxon>
        <taxon>Mycobacteriales</taxon>
        <taxon>Gordoniaceae</taxon>
        <taxon>Gordonia</taxon>
    </lineage>
</organism>
<dbReference type="Pfam" id="PF10745">
    <property type="entry name" value="DUF2530"/>
    <property type="match status" value="1"/>
</dbReference>
<keyword evidence="3" id="KW-1185">Reference proteome</keyword>
<feature type="transmembrane region" description="Helical" evidence="1">
    <location>
        <begin position="45"/>
        <end position="65"/>
    </location>
</feature>
<dbReference type="RefSeq" id="WP_066166798.1">
    <property type="nucleotide sequence ID" value="NZ_CP136137.1"/>
</dbReference>
<feature type="transmembrane region" description="Helical" evidence="1">
    <location>
        <begin position="20"/>
        <end position="39"/>
    </location>
</feature>
<keyword evidence="1" id="KW-0812">Transmembrane</keyword>
<keyword evidence="1" id="KW-1133">Transmembrane helix</keyword>
<name>A0ABZ2U3J1_9ACTN</name>